<dbReference type="AlphaFoldDB" id="A0A2H3J0V6"/>
<reference evidence="1 2" key="1">
    <citation type="journal article" date="2012" name="Science">
        <title>The Paleozoic origin of enzymatic lignin decomposition reconstructed from 31 fungal genomes.</title>
        <authorList>
            <person name="Floudas D."/>
            <person name="Binder M."/>
            <person name="Riley R."/>
            <person name="Barry K."/>
            <person name="Blanchette R.A."/>
            <person name="Henrissat B."/>
            <person name="Martinez A.T."/>
            <person name="Otillar R."/>
            <person name="Spatafora J.W."/>
            <person name="Yadav J.S."/>
            <person name="Aerts A."/>
            <person name="Benoit I."/>
            <person name="Boyd A."/>
            <person name="Carlson A."/>
            <person name="Copeland A."/>
            <person name="Coutinho P.M."/>
            <person name="de Vries R.P."/>
            <person name="Ferreira P."/>
            <person name="Findley K."/>
            <person name="Foster B."/>
            <person name="Gaskell J."/>
            <person name="Glotzer D."/>
            <person name="Gorecki P."/>
            <person name="Heitman J."/>
            <person name="Hesse C."/>
            <person name="Hori C."/>
            <person name="Igarashi K."/>
            <person name="Jurgens J.A."/>
            <person name="Kallen N."/>
            <person name="Kersten P."/>
            <person name="Kohler A."/>
            <person name="Kuees U."/>
            <person name="Kumar T.K.A."/>
            <person name="Kuo A."/>
            <person name="LaButti K."/>
            <person name="Larrondo L.F."/>
            <person name="Lindquist E."/>
            <person name="Ling A."/>
            <person name="Lombard V."/>
            <person name="Lucas S."/>
            <person name="Lundell T."/>
            <person name="Martin R."/>
            <person name="McLaughlin D.J."/>
            <person name="Morgenstern I."/>
            <person name="Morin E."/>
            <person name="Murat C."/>
            <person name="Nagy L.G."/>
            <person name="Nolan M."/>
            <person name="Ohm R.A."/>
            <person name="Patyshakuliyeva A."/>
            <person name="Rokas A."/>
            <person name="Ruiz-Duenas F.J."/>
            <person name="Sabat G."/>
            <person name="Salamov A."/>
            <person name="Samejima M."/>
            <person name="Schmutz J."/>
            <person name="Slot J.C."/>
            <person name="St John F."/>
            <person name="Stenlid J."/>
            <person name="Sun H."/>
            <person name="Sun S."/>
            <person name="Syed K."/>
            <person name="Tsang A."/>
            <person name="Wiebenga A."/>
            <person name="Young D."/>
            <person name="Pisabarro A."/>
            <person name="Eastwood D.C."/>
            <person name="Martin F."/>
            <person name="Cullen D."/>
            <person name="Grigoriev I.V."/>
            <person name="Hibbett D.S."/>
        </authorList>
    </citation>
    <scope>NUCLEOTIDE SEQUENCE [LARGE SCALE GENOMIC DNA]</scope>
    <source>
        <strain evidence="1 2">MD-104</strain>
    </source>
</reference>
<dbReference type="EMBL" id="KB467843">
    <property type="protein sequence ID" value="PCH35335.1"/>
    <property type="molecule type" value="Genomic_DNA"/>
</dbReference>
<gene>
    <name evidence="1" type="ORF">WOLCODRAFT_156028</name>
</gene>
<evidence type="ECO:0000313" key="2">
    <source>
        <dbReference type="Proteomes" id="UP000218811"/>
    </source>
</evidence>
<dbReference type="Proteomes" id="UP000218811">
    <property type="component" value="Unassembled WGS sequence"/>
</dbReference>
<name>A0A2H3J0V6_WOLCO</name>
<evidence type="ECO:0000313" key="1">
    <source>
        <dbReference type="EMBL" id="PCH35335.1"/>
    </source>
</evidence>
<accession>A0A2H3J0V6</accession>
<proteinExistence type="predicted"/>
<keyword evidence="2" id="KW-1185">Reference proteome</keyword>
<organism evidence="1 2">
    <name type="scientific">Wolfiporia cocos (strain MD-104)</name>
    <name type="common">Brown rot fungus</name>
    <dbReference type="NCBI Taxonomy" id="742152"/>
    <lineage>
        <taxon>Eukaryota</taxon>
        <taxon>Fungi</taxon>
        <taxon>Dikarya</taxon>
        <taxon>Basidiomycota</taxon>
        <taxon>Agaricomycotina</taxon>
        <taxon>Agaricomycetes</taxon>
        <taxon>Polyporales</taxon>
        <taxon>Phaeolaceae</taxon>
        <taxon>Wolfiporia</taxon>
    </lineage>
</organism>
<sequence>MFALLVYPSYAYEVPVLPLGLQDEYMSYFVFSSAVVEPSYPILKFRPGLY</sequence>
<protein>
    <submittedName>
        <fullName evidence="1">Uncharacterized protein</fullName>
    </submittedName>
</protein>